<dbReference type="Pfam" id="PF00156">
    <property type="entry name" value="Pribosyltran"/>
    <property type="match status" value="1"/>
</dbReference>
<gene>
    <name evidence="2" type="ORF">C7Y71_011225</name>
</gene>
<dbReference type="AlphaFoldDB" id="A0A5P8E9A7"/>
<sequence>MLSVLSVCLLDINKLGNDKRVVPDYGINIRQFLLEISGKRVFLFRKFIIIRKVRSHMTKKIIKLTKSKLNDIISEEVKKVLKEGIDIDTNSTPHTVGFNPNHQEYVDTNDPWNPQPIYNKVNGYNVISVFMRKKTNDKYDANPLLKALKGHKDWELKNEHYDIMSLLRRFVAVTKELNDSFDVIITTPSNNSLNNSIFNIVKRIIPHSTAVKHFFTKYEANYVFDYMIDDDLIAQMTNTEEEYKICKKEIERSILKMNRKNDGIFSYKYIEEKYRQYVIQSMFISDEVKSNLELANDINGKRILVLDDTVTSGKTISDSAEALMETFDPSDITFLTLFSPLT</sequence>
<evidence type="ECO:0000313" key="3">
    <source>
        <dbReference type="Proteomes" id="UP000249375"/>
    </source>
</evidence>
<evidence type="ECO:0000313" key="2">
    <source>
        <dbReference type="EMBL" id="QFQ13532.1"/>
    </source>
</evidence>
<dbReference type="GO" id="GO:0016757">
    <property type="term" value="F:glycosyltransferase activity"/>
    <property type="evidence" value="ECO:0007669"/>
    <property type="project" value="UniProtKB-KW"/>
</dbReference>
<organism evidence="2 3">
    <name type="scientific">Pseudoprevotella muciniphila</name>
    <dbReference type="NCBI Taxonomy" id="2133944"/>
    <lineage>
        <taxon>Bacteria</taxon>
        <taxon>Pseudomonadati</taxon>
        <taxon>Bacteroidota</taxon>
        <taxon>Bacteroidia</taxon>
        <taxon>Bacteroidales</taxon>
        <taxon>Prevotellaceae</taxon>
        <taxon>Pseudoprevotella</taxon>
    </lineage>
</organism>
<dbReference type="CDD" id="cd06223">
    <property type="entry name" value="PRTases_typeI"/>
    <property type="match status" value="1"/>
</dbReference>
<dbReference type="EMBL" id="CP033459">
    <property type="protein sequence ID" value="QFQ13532.1"/>
    <property type="molecule type" value="Genomic_DNA"/>
</dbReference>
<dbReference type="Proteomes" id="UP000249375">
    <property type="component" value="Chromosome"/>
</dbReference>
<protein>
    <submittedName>
        <fullName evidence="2">Phosphoribosyltransferase</fullName>
    </submittedName>
</protein>
<name>A0A5P8E9A7_9BACT</name>
<proteinExistence type="predicted"/>
<dbReference type="KEGG" id="alq:C7Y71_011225"/>
<accession>A0A5P8E9A7</accession>
<dbReference type="InterPro" id="IPR000836">
    <property type="entry name" value="PRTase_dom"/>
</dbReference>
<dbReference type="SUPFAM" id="SSF53271">
    <property type="entry name" value="PRTase-like"/>
    <property type="match status" value="1"/>
</dbReference>
<keyword evidence="3" id="KW-1185">Reference proteome</keyword>
<keyword evidence="2" id="KW-0808">Transferase</keyword>
<keyword evidence="2" id="KW-0328">Glycosyltransferase</keyword>
<feature type="domain" description="Phosphoribosyltransferase" evidence="1">
    <location>
        <begin position="278"/>
        <end position="338"/>
    </location>
</feature>
<evidence type="ECO:0000259" key="1">
    <source>
        <dbReference type="Pfam" id="PF00156"/>
    </source>
</evidence>
<reference evidence="2 3" key="1">
    <citation type="submission" date="2018-11" db="EMBL/GenBank/DDBJ databases">
        <authorList>
            <person name="Na S.W."/>
            <person name="Baik M."/>
        </authorList>
    </citation>
    <scope>NUCLEOTIDE SEQUENCE [LARGE SCALE GENOMIC DNA]</scope>
    <source>
        <strain evidence="2 3">E39</strain>
    </source>
</reference>
<dbReference type="InterPro" id="IPR029057">
    <property type="entry name" value="PRTase-like"/>
</dbReference>
<dbReference type="Gene3D" id="3.40.50.2020">
    <property type="match status" value="1"/>
</dbReference>